<gene>
    <name evidence="1" type="ORF">EU98_0990</name>
</gene>
<dbReference type="EMBL" id="JNAO01000009">
    <property type="protein sequence ID" value="KGG01580.1"/>
    <property type="molecule type" value="Genomic_DNA"/>
</dbReference>
<comment type="caution">
    <text evidence="1">The sequence shown here is derived from an EMBL/GenBank/DDBJ whole genome shotgun (WGS) entry which is preliminary data.</text>
</comment>
<accession>A0A0A2AM66</accession>
<dbReference type="AlphaFoldDB" id="A0A0A2AM66"/>
<proteinExistence type="predicted"/>
<organism evidence="1 2">
    <name type="scientific">Prochlorococcus marinus str. MIT 9314</name>
    <dbReference type="NCBI Taxonomy" id="167548"/>
    <lineage>
        <taxon>Bacteria</taxon>
        <taxon>Bacillati</taxon>
        <taxon>Cyanobacteriota</taxon>
        <taxon>Cyanophyceae</taxon>
        <taxon>Synechococcales</taxon>
        <taxon>Prochlorococcaceae</taxon>
        <taxon>Prochlorococcus</taxon>
    </lineage>
</organism>
<name>A0A0A2AM66_PROMR</name>
<evidence type="ECO:0000313" key="1">
    <source>
        <dbReference type="EMBL" id="KGG01580.1"/>
    </source>
</evidence>
<dbReference type="Proteomes" id="UP000030533">
    <property type="component" value="Unassembled WGS sequence"/>
</dbReference>
<reference evidence="2" key="1">
    <citation type="journal article" date="2014" name="Sci. Data">
        <title>Genomes of diverse isolates of the marine cyanobacterium Prochlorococcus.</title>
        <authorList>
            <person name="Biller S."/>
            <person name="Berube P."/>
            <person name="Thompson J."/>
            <person name="Kelly L."/>
            <person name="Roggensack S."/>
            <person name="Awad L."/>
            <person name="Roache-Johnson K."/>
            <person name="Ding H."/>
            <person name="Giovannoni S.J."/>
            <person name="Moore L.R."/>
            <person name="Chisholm S.W."/>
        </authorList>
    </citation>
    <scope>NUCLEOTIDE SEQUENCE [LARGE SCALE GENOMIC DNA]</scope>
    <source>
        <strain evidence="2">MIT 9314</strain>
    </source>
</reference>
<sequence>MKKYLYSGSKKYSMISKTYNSKSKLINKIFQIKKAPVLGAFRYW</sequence>
<protein>
    <submittedName>
        <fullName evidence="1">Uncharacterized protein</fullName>
    </submittedName>
</protein>
<dbReference type="STRING" id="167548.EU98_0990"/>
<evidence type="ECO:0000313" key="2">
    <source>
        <dbReference type="Proteomes" id="UP000030533"/>
    </source>
</evidence>